<evidence type="ECO:0000313" key="1">
    <source>
        <dbReference type="EMBL" id="MEQ2464807.1"/>
    </source>
</evidence>
<reference evidence="1 2" key="1">
    <citation type="submission" date="2024-03" db="EMBL/GenBank/DDBJ databases">
        <title>Human intestinal bacterial collection.</title>
        <authorList>
            <person name="Pauvert C."/>
            <person name="Hitch T.C.A."/>
            <person name="Clavel T."/>
        </authorList>
    </citation>
    <scope>NUCLEOTIDE SEQUENCE [LARGE SCALE GENOMIC DNA]</scope>
    <source>
        <strain evidence="1 2">CLA-SR-H024</strain>
    </source>
</reference>
<protein>
    <submittedName>
        <fullName evidence="1">Uncharacterized protein</fullName>
    </submittedName>
</protein>
<accession>A0ABV1EXH2</accession>
<comment type="caution">
    <text evidence="1">The sequence shown here is derived from an EMBL/GenBank/DDBJ whole genome shotgun (WGS) entry which is preliminary data.</text>
</comment>
<dbReference type="EMBL" id="JBBMFN010000004">
    <property type="protein sequence ID" value="MEQ2464807.1"/>
    <property type="molecule type" value="Genomic_DNA"/>
</dbReference>
<name>A0ABV1EXH2_9BACI</name>
<keyword evidence="2" id="KW-1185">Reference proteome</keyword>
<proteinExistence type="predicted"/>
<organism evidence="1 2">
    <name type="scientific">Niallia hominis</name>
    <dbReference type="NCBI Taxonomy" id="3133173"/>
    <lineage>
        <taxon>Bacteria</taxon>
        <taxon>Bacillati</taxon>
        <taxon>Bacillota</taxon>
        <taxon>Bacilli</taxon>
        <taxon>Bacillales</taxon>
        <taxon>Bacillaceae</taxon>
        <taxon>Niallia</taxon>
    </lineage>
</organism>
<evidence type="ECO:0000313" key="2">
    <source>
        <dbReference type="Proteomes" id="UP001465426"/>
    </source>
</evidence>
<dbReference type="RefSeq" id="WP_251629172.1">
    <property type="nucleotide sequence ID" value="NZ_JBBMFN010000004.1"/>
</dbReference>
<gene>
    <name evidence="1" type="ORF">WMO63_03885</name>
</gene>
<dbReference type="Proteomes" id="UP001465426">
    <property type="component" value="Unassembled WGS sequence"/>
</dbReference>
<sequence>MTNLLNMVLTNLFSSYLLHRNLHWHRKLVVLAIPLFLLFMIVQAEYIVNRLKKNTFHF</sequence>